<dbReference type="InterPro" id="IPR010353">
    <property type="entry name" value="DmpK"/>
</dbReference>
<reference evidence="1" key="1">
    <citation type="journal article" date="2019" name="Adv. Synth. Catal.">
        <title>A Biocatalytic Synthesis of Heteroaromatic N-Oxides by Whole Cells of Escherichia coli Expressing the Multicomponent, Soluble Di-Iron Monooxygenase (SDIMO) PmlABCDEF.</title>
        <authorList>
            <person name="Petkevicius V."/>
            <person name="Vaitekunas J."/>
            <person name="Tauraite D."/>
            <person name="Stankeviciute J."/>
            <person name="Sarlauskas J."/>
            <person name="Cenas N."/>
            <person name="Meskys R."/>
        </authorList>
    </citation>
    <scope>NUCLEOTIDE SEQUENCE</scope>
</reference>
<evidence type="ECO:0000313" key="1">
    <source>
        <dbReference type="EMBL" id="QAT94446.1"/>
    </source>
</evidence>
<dbReference type="AlphaFoldDB" id="A0A410SF28"/>
<proteinExistence type="predicted"/>
<protein>
    <submittedName>
        <fullName evidence="1">PmlA</fullName>
    </submittedName>
</protein>
<name>A0A410SF28_9PSED</name>
<sequence>MSEKSLGLEPFELDTRRKFVRVTGQRGDKFIEFDFAIGEPELFVEMILTPDAFAEFCEANQVEQMPAVTAQGEDTEDEQWDWRLADATQVRFKTE</sequence>
<gene>
    <name evidence="1" type="primary">pmlA</name>
</gene>
<dbReference type="EMBL" id="MK037457">
    <property type="protein sequence ID" value="QAT94446.1"/>
    <property type="molecule type" value="Genomic_DNA"/>
</dbReference>
<dbReference type="Pfam" id="PF06099">
    <property type="entry name" value="Phenol_hyd_sub"/>
    <property type="match status" value="1"/>
</dbReference>
<accession>A0A410SF28</accession>
<organism evidence="1">
    <name type="scientific">Pseudomonas sp. enrichment culture</name>
    <dbReference type="NCBI Taxonomy" id="1582021"/>
    <lineage>
        <taxon>Bacteria</taxon>
        <taxon>Pseudomonadati</taxon>
        <taxon>Pseudomonadota</taxon>
        <taxon>Gammaproteobacteria</taxon>
        <taxon>Pseudomonadales</taxon>
        <taxon>Pseudomonadaceae</taxon>
        <taxon>Pseudomonas</taxon>
        <taxon>environmental samples</taxon>
    </lineage>
</organism>